<sequence length="399" mass="44730">MNLQDDNWISFGMAVLQSLTNFTNKFCEQMLEEIHGHWVNTFFSPLNIYTAVAMVLCGSENNTKAEMTKAMALSDGLEYDQVHGGIGTLLKDCSKSNEGVEIILGNKLFAAQSVSIKERFRNDLKRYYDASAEHMPFQSDPVGCRMQINQWVSEQTKGKIQELLSPDSITYNTSIILTATTYFKGMWKLAFPEYNSHVSEFSKLDGSKINVKLMFNEAHFNLASLPHLESRAVKIPFKNPKFTLLVVLPNANNGLPDLLMSMYKNGGISSLLSNNFVNTKLKLYLPKFKLKEGNALNLKGHLLKLGMIDAFCPVSANFTNISDSDKLFISDVMHKAILEIDEEGAVAASASATVMLRCSAIRSYQIVPEFRVDHPFFISIIWNDCLPLFLGYVVTPINE</sequence>
<dbReference type="PANTHER" id="PTHR11461:SF211">
    <property type="entry name" value="GH10112P-RELATED"/>
    <property type="match status" value="1"/>
</dbReference>
<evidence type="ECO:0000256" key="1">
    <source>
        <dbReference type="ARBA" id="ARBA00009500"/>
    </source>
</evidence>
<keyword evidence="5" id="KW-1185">Reference proteome</keyword>
<evidence type="ECO:0000313" key="4">
    <source>
        <dbReference type="EMBL" id="KAK4468903.1"/>
    </source>
</evidence>
<feature type="domain" description="Serpin" evidence="3">
    <location>
        <begin position="20"/>
        <end position="396"/>
    </location>
</feature>
<reference evidence="4" key="1">
    <citation type="submission" date="2022-04" db="EMBL/GenBank/DDBJ databases">
        <authorList>
            <person name="Xu L."/>
            <person name="Lv Z."/>
        </authorList>
    </citation>
    <scope>NUCLEOTIDE SEQUENCE</scope>
    <source>
        <strain evidence="4">LV_2022a</strain>
    </source>
</reference>
<organism evidence="4 5">
    <name type="scientific">Schistosoma mekongi</name>
    <name type="common">Parasitic worm</name>
    <dbReference type="NCBI Taxonomy" id="38744"/>
    <lineage>
        <taxon>Eukaryota</taxon>
        <taxon>Metazoa</taxon>
        <taxon>Spiralia</taxon>
        <taxon>Lophotrochozoa</taxon>
        <taxon>Platyhelminthes</taxon>
        <taxon>Trematoda</taxon>
        <taxon>Digenea</taxon>
        <taxon>Strigeidida</taxon>
        <taxon>Schistosomatoidea</taxon>
        <taxon>Schistosomatidae</taxon>
        <taxon>Schistosoma</taxon>
    </lineage>
</organism>
<comment type="similarity">
    <text evidence="1 2">Belongs to the serpin family.</text>
</comment>
<dbReference type="InterPro" id="IPR023796">
    <property type="entry name" value="Serpin_dom"/>
</dbReference>
<accession>A0AAE1Z7S7</accession>
<dbReference type="InterPro" id="IPR042185">
    <property type="entry name" value="Serpin_sf_2"/>
</dbReference>
<dbReference type="InterPro" id="IPR000215">
    <property type="entry name" value="Serpin_fam"/>
</dbReference>
<dbReference type="Pfam" id="PF00079">
    <property type="entry name" value="Serpin"/>
    <property type="match status" value="1"/>
</dbReference>
<gene>
    <name evidence="4" type="ORF">MN116_008063</name>
</gene>
<dbReference type="GO" id="GO:0005615">
    <property type="term" value="C:extracellular space"/>
    <property type="evidence" value="ECO:0007669"/>
    <property type="project" value="InterPro"/>
</dbReference>
<comment type="caution">
    <text evidence="4">The sequence shown here is derived from an EMBL/GenBank/DDBJ whole genome shotgun (WGS) entry which is preliminary data.</text>
</comment>
<proteinExistence type="inferred from homology"/>
<reference evidence="4" key="2">
    <citation type="journal article" date="2023" name="Infect Dis Poverty">
        <title>Chromosome-scale genome of the human blood fluke Schistosoma mekongi and its implications for public health.</title>
        <authorList>
            <person name="Zhou M."/>
            <person name="Xu L."/>
            <person name="Xu D."/>
            <person name="Chen W."/>
            <person name="Khan J."/>
            <person name="Hu Y."/>
            <person name="Huang H."/>
            <person name="Wei H."/>
            <person name="Zhang Y."/>
            <person name="Chusongsang P."/>
            <person name="Tanasarnprasert K."/>
            <person name="Hu X."/>
            <person name="Limpanont Y."/>
            <person name="Lv Z."/>
        </authorList>
    </citation>
    <scope>NUCLEOTIDE SEQUENCE</scope>
    <source>
        <strain evidence="4">LV_2022a</strain>
    </source>
</reference>
<dbReference type="AlphaFoldDB" id="A0AAE1Z7S7"/>
<dbReference type="PANTHER" id="PTHR11461">
    <property type="entry name" value="SERINE PROTEASE INHIBITOR, SERPIN"/>
    <property type="match status" value="1"/>
</dbReference>
<dbReference type="PROSITE" id="PS00284">
    <property type="entry name" value="SERPIN"/>
    <property type="match status" value="1"/>
</dbReference>
<dbReference type="GO" id="GO:0004867">
    <property type="term" value="F:serine-type endopeptidase inhibitor activity"/>
    <property type="evidence" value="ECO:0007669"/>
    <property type="project" value="InterPro"/>
</dbReference>
<dbReference type="InterPro" id="IPR042178">
    <property type="entry name" value="Serpin_sf_1"/>
</dbReference>
<protein>
    <recommendedName>
        <fullName evidence="3">Serpin domain-containing protein</fullName>
    </recommendedName>
</protein>
<dbReference type="CDD" id="cd19603">
    <property type="entry name" value="serpin_platyhelminthes"/>
    <property type="match status" value="1"/>
</dbReference>
<dbReference type="Gene3D" id="2.30.39.10">
    <property type="entry name" value="Alpha-1-antitrypsin, domain 1"/>
    <property type="match status" value="1"/>
</dbReference>
<name>A0AAE1Z7S7_SCHME</name>
<dbReference type="SMART" id="SM00093">
    <property type="entry name" value="SERPIN"/>
    <property type="match status" value="1"/>
</dbReference>
<dbReference type="Proteomes" id="UP001292079">
    <property type="component" value="Unassembled WGS sequence"/>
</dbReference>
<dbReference type="Gene3D" id="3.30.497.10">
    <property type="entry name" value="Antithrombin, subunit I, domain 2"/>
    <property type="match status" value="1"/>
</dbReference>
<evidence type="ECO:0000256" key="2">
    <source>
        <dbReference type="RuleBase" id="RU000411"/>
    </source>
</evidence>
<dbReference type="EMBL" id="JALJAT010000006">
    <property type="protein sequence ID" value="KAK4468903.1"/>
    <property type="molecule type" value="Genomic_DNA"/>
</dbReference>
<dbReference type="SUPFAM" id="SSF56574">
    <property type="entry name" value="Serpins"/>
    <property type="match status" value="1"/>
</dbReference>
<dbReference type="InterPro" id="IPR023795">
    <property type="entry name" value="Serpin_CS"/>
</dbReference>
<dbReference type="InterPro" id="IPR036186">
    <property type="entry name" value="Serpin_sf"/>
</dbReference>
<evidence type="ECO:0000259" key="3">
    <source>
        <dbReference type="SMART" id="SM00093"/>
    </source>
</evidence>
<evidence type="ECO:0000313" key="5">
    <source>
        <dbReference type="Proteomes" id="UP001292079"/>
    </source>
</evidence>